<feature type="compositionally biased region" description="Acidic residues" evidence="1">
    <location>
        <begin position="101"/>
        <end position="127"/>
    </location>
</feature>
<feature type="compositionally biased region" description="Basic and acidic residues" evidence="1">
    <location>
        <begin position="382"/>
        <end position="391"/>
    </location>
</feature>
<dbReference type="EMBL" id="JANBVO010000003">
    <property type="protein sequence ID" value="KAJ9155546.1"/>
    <property type="molecule type" value="Genomic_DNA"/>
</dbReference>
<keyword evidence="3" id="KW-1185">Reference proteome</keyword>
<reference evidence="2" key="1">
    <citation type="submission" date="2022-07" db="EMBL/GenBank/DDBJ databases">
        <title>Fungi with potential for degradation of polypropylene.</title>
        <authorList>
            <person name="Gostincar C."/>
        </authorList>
    </citation>
    <scope>NUCLEOTIDE SEQUENCE</scope>
    <source>
        <strain evidence="2">EXF-13308</strain>
    </source>
</reference>
<feature type="compositionally biased region" description="Acidic residues" evidence="1">
    <location>
        <begin position="196"/>
        <end position="212"/>
    </location>
</feature>
<feature type="compositionally biased region" description="Polar residues" evidence="1">
    <location>
        <begin position="329"/>
        <end position="345"/>
    </location>
</feature>
<accession>A0AA38VJB0</accession>
<evidence type="ECO:0000256" key="1">
    <source>
        <dbReference type="SAM" id="MobiDB-lite"/>
    </source>
</evidence>
<feature type="compositionally biased region" description="Basic residues" evidence="1">
    <location>
        <begin position="422"/>
        <end position="444"/>
    </location>
</feature>
<name>A0AA38VJB0_9PEZI</name>
<sequence>MDARAIELLNDLQRYYDDIRDRLSSLVSVWDAVIDVYEAYEAEHKLPDGIDTAALLKILEILPRRADIGNPDEVDGLDTMNDRRVLKNEHYRDEIAKSDSEVSDDQDGEAAEEEPDEEEDAWSDDSEVTARPAGPVKPKDTIEYEDDPWGLGLNADPSAEEDSEDDEDSGTNDKDPETNDADGWDTTSGKPGLVTDGDEQDDTEETSSDIEDPETHDSKETNTTTGKGHAAKLSDEDTDSTYEAGKSENGDYYLLHKLGAIVNKYLREKSSGDPRPLRVVDFKIRRLRKQRDGEQSPKKFEIEVEVEELVESEQEDIAASKKRPKQRDTSGSTKQPKQRDISVSTKRPKQRDISASTKRHRSPTDPGSARDKTPVQEEDDEHGPKMFDLRSRTQTNRESMREIVGDDLGDKTDVLEGEGQKSPRRGRRRMFRSRGLPKSKTKDS</sequence>
<comment type="caution">
    <text evidence="2">The sequence shown here is derived from an EMBL/GenBank/DDBJ whole genome shotgun (WGS) entry which is preliminary data.</text>
</comment>
<gene>
    <name evidence="2" type="ORF">NKR23_g2114</name>
</gene>
<evidence type="ECO:0000313" key="2">
    <source>
        <dbReference type="EMBL" id="KAJ9155546.1"/>
    </source>
</evidence>
<feature type="compositionally biased region" description="Basic and acidic residues" evidence="1">
    <location>
        <begin position="88"/>
        <end position="100"/>
    </location>
</feature>
<dbReference type="Proteomes" id="UP001174694">
    <property type="component" value="Unassembled WGS sequence"/>
</dbReference>
<feature type="compositionally biased region" description="Acidic residues" evidence="1">
    <location>
        <begin position="158"/>
        <end position="170"/>
    </location>
</feature>
<protein>
    <submittedName>
        <fullName evidence="2">Uncharacterized protein</fullName>
    </submittedName>
</protein>
<feature type="region of interest" description="Disordered" evidence="1">
    <location>
        <begin position="88"/>
        <end position="251"/>
    </location>
</feature>
<proteinExistence type="predicted"/>
<dbReference type="AlphaFoldDB" id="A0AA38VJB0"/>
<feature type="compositionally biased region" description="Basic and acidic residues" evidence="1">
    <location>
        <begin position="398"/>
        <end position="421"/>
    </location>
</feature>
<feature type="region of interest" description="Disordered" evidence="1">
    <location>
        <begin position="308"/>
        <end position="444"/>
    </location>
</feature>
<evidence type="ECO:0000313" key="3">
    <source>
        <dbReference type="Proteomes" id="UP001174694"/>
    </source>
</evidence>
<organism evidence="2 3">
    <name type="scientific">Pleurostoma richardsiae</name>
    <dbReference type="NCBI Taxonomy" id="41990"/>
    <lineage>
        <taxon>Eukaryota</taxon>
        <taxon>Fungi</taxon>
        <taxon>Dikarya</taxon>
        <taxon>Ascomycota</taxon>
        <taxon>Pezizomycotina</taxon>
        <taxon>Sordariomycetes</taxon>
        <taxon>Sordariomycetidae</taxon>
        <taxon>Calosphaeriales</taxon>
        <taxon>Pleurostomataceae</taxon>
        <taxon>Pleurostoma</taxon>
    </lineage>
</organism>